<dbReference type="GO" id="GO:0071013">
    <property type="term" value="C:catalytic step 2 spliceosome"/>
    <property type="evidence" value="ECO:0007669"/>
    <property type="project" value="TreeGrafter"/>
</dbReference>
<dbReference type="GO" id="GO:0030619">
    <property type="term" value="F:U1 snRNA binding"/>
    <property type="evidence" value="ECO:0007669"/>
    <property type="project" value="TreeGrafter"/>
</dbReference>
<dbReference type="GO" id="GO:0000244">
    <property type="term" value="P:spliceosomal tri-snRNP complex assembly"/>
    <property type="evidence" value="ECO:0007669"/>
    <property type="project" value="TreeGrafter"/>
</dbReference>
<dbReference type="GO" id="GO:0017070">
    <property type="term" value="F:U6 snRNA binding"/>
    <property type="evidence" value="ECO:0007669"/>
    <property type="project" value="TreeGrafter"/>
</dbReference>
<dbReference type="Proteomes" id="UP001202328">
    <property type="component" value="Unassembled WGS sequence"/>
</dbReference>
<gene>
    <name evidence="2" type="ORF">MKW98_007408</name>
</gene>
<dbReference type="InterPro" id="IPR027652">
    <property type="entry name" value="PRP8"/>
</dbReference>
<dbReference type="AlphaFoldDB" id="A0AAD4SBN9"/>
<reference evidence="2" key="1">
    <citation type="submission" date="2022-04" db="EMBL/GenBank/DDBJ databases">
        <title>A functionally conserved STORR gene fusion in Papaver species that diverged 16.8 million years ago.</title>
        <authorList>
            <person name="Catania T."/>
        </authorList>
    </citation>
    <scope>NUCLEOTIDE SEQUENCE</scope>
    <source>
        <strain evidence="2">S-188037</strain>
    </source>
</reference>
<dbReference type="InterPro" id="IPR043172">
    <property type="entry name" value="Prp8_domainIV_palm"/>
</dbReference>
<dbReference type="PANTHER" id="PTHR11140:SF0">
    <property type="entry name" value="PRE-MRNA-PROCESSING-SPLICING FACTOR 8"/>
    <property type="match status" value="1"/>
</dbReference>
<evidence type="ECO:0000259" key="1">
    <source>
        <dbReference type="Pfam" id="PF12134"/>
    </source>
</evidence>
<organism evidence="2 3">
    <name type="scientific">Papaver atlanticum</name>
    <dbReference type="NCBI Taxonomy" id="357466"/>
    <lineage>
        <taxon>Eukaryota</taxon>
        <taxon>Viridiplantae</taxon>
        <taxon>Streptophyta</taxon>
        <taxon>Embryophyta</taxon>
        <taxon>Tracheophyta</taxon>
        <taxon>Spermatophyta</taxon>
        <taxon>Magnoliopsida</taxon>
        <taxon>Ranunculales</taxon>
        <taxon>Papaveraceae</taxon>
        <taxon>Papaveroideae</taxon>
        <taxon>Papaver</taxon>
    </lineage>
</organism>
<dbReference type="SUPFAM" id="SSF53098">
    <property type="entry name" value="Ribonuclease H-like"/>
    <property type="match status" value="1"/>
</dbReference>
<feature type="domain" description="PRP8" evidence="1">
    <location>
        <begin position="110"/>
        <end position="170"/>
    </location>
</feature>
<dbReference type="GO" id="GO:0030620">
    <property type="term" value="F:U2 snRNA binding"/>
    <property type="evidence" value="ECO:0007669"/>
    <property type="project" value="TreeGrafter"/>
</dbReference>
<dbReference type="GO" id="GO:0005682">
    <property type="term" value="C:U5 snRNP"/>
    <property type="evidence" value="ECO:0007669"/>
    <property type="project" value="TreeGrafter"/>
</dbReference>
<evidence type="ECO:0000313" key="3">
    <source>
        <dbReference type="Proteomes" id="UP001202328"/>
    </source>
</evidence>
<protein>
    <recommendedName>
        <fullName evidence="1">PRP8 domain-containing protein</fullName>
    </recommendedName>
</protein>
<dbReference type="InterPro" id="IPR043173">
    <property type="entry name" value="Prp8_domainIV_fingers"/>
</dbReference>
<dbReference type="Gene3D" id="3.30.420.230">
    <property type="match status" value="1"/>
</dbReference>
<dbReference type="InterPro" id="IPR012337">
    <property type="entry name" value="RNaseH-like_sf"/>
</dbReference>
<name>A0AAD4SBN9_9MAGN</name>
<accession>A0AAD4SBN9</accession>
<keyword evidence="3" id="KW-1185">Reference proteome</keyword>
<dbReference type="EMBL" id="JAJJMB010012081">
    <property type="protein sequence ID" value="KAI3891103.1"/>
    <property type="molecule type" value="Genomic_DNA"/>
</dbReference>
<comment type="caution">
    <text evidence="2">The sequence shown here is derived from an EMBL/GenBank/DDBJ whole genome shotgun (WGS) entry which is preliminary data.</text>
</comment>
<feature type="domain" description="PRP8" evidence="1">
    <location>
        <begin position="59"/>
        <end position="92"/>
    </location>
</feature>
<dbReference type="GO" id="GO:0097157">
    <property type="term" value="F:pre-mRNA intronic binding"/>
    <property type="evidence" value="ECO:0007669"/>
    <property type="project" value="TreeGrafter"/>
</dbReference>
<proteinExistence type="predicted"/>
<dbReference type="Gene3D" id="1.20.80.40">
    <property type="match status" value="1"/>
</dbReference>
<dbReference type="GO" id="GO:0030623">
    <property type="term" value="F:U5 snRNA binding"/>
    <property type="evidence" value="ECO:0007669"/>
    <property type="project" value="TreeGrafter"/>
</dbReference>
<evidence type="ECO:0000313" key="2">
    <source>
        <dbReference type="EMBL" id="KAI3891103.1"/>
    </source>
</evidence>
<dbReference type="Pfam" id="PF12134">
    <property type="entry name" value="PRP8_domainIV"/>
    <property type="match status" value="2"/>
</dbReference>
<dbReference type="PANTHER" id="PTHR11140">
    <property type="entry name" value="PRE-MRNA SPLICING FACTOR PRP8"/>
    <property type="match status" value="1"/>
</dbReference>
<dbReference type="InterPro" id="IPR021983">
    <property type="entry name" value="PRP8_domainIV"/>
</dbReference>
<sequence length="205" mass="23758">MDYTTDTMSIYSSLIGVRIRVLWHHEALNVLREHIRKNGAIFLEGHPYERVGRAETYWHEEQRKQIIVTRKGMLDPLEVHLLDFPNVVTKEVTTNASVLSLRLLVDEYIVLHGFLAFDRLILRTLHVNNEKANMLLKPDATVVTKPHQVWPSHTDDQRMKVEVALRDLTLSDYAKKNNVNTSALIQSVILLLELRLLHLRNNVSI</sequence>